<dbReference type="KEGG" id="neu:NE1111"/>
<keyword evidence="2" id="KW-0564">Palmitate</keyword>
<dbReference type="Proteomes" id="UP000001416">
    <property type="component" value="Chromosome"/>
</dbReference>
<dbReference type="EMBL" id="AL954747">
    <property type="protein sequence ID" value="CAD85022.1"/>
    <property type="molecule type" value="Genomic_DNA"/>
</dbReference>
<organism evidence="3 4">
    <name type="scientific">Nitrosomonas europaea (strain ATCC 19718 / CIP 103999 / KCTC 2705 / NBRC 14298)</name>
    <dbReference type="NCBI Taxonomy" id="228410"/>
    <lineage>
        <taxon>Bacteria</taxon>
        <taxon>Pseudomonadati</taxon>
        <taxon>Pseudomonadota</taxon>
        <taxon>Betaproteobacteria</taxon>
        <taxon>Nitrosomonadales</taxon>
        <taxon>Nitrosomonadaceae</taxon>
        <taxon>Nitrosomonas</taxon>
    </lineage>
</organism>
<keyword evidence="2" id="KW-0812">Transmembrane</keyword>
<dbReference type="Gene3D" id="2.20.200.10">
    <property type="entry name" value="Outer membrane efflux proteins (OEP)"/>
    <property type="match status" value="1"/>
</dbReference>
<dbReference type="STRING" id="228410.NE1111"/>
<dbReference type="PhylomeDB" id="Q82VH7"/>
<dbReference type="Gene3D" id="1.20.1600.10">
    <property type="entry name" value="Outer membrane efflux proteins (OEP)"/>
    <property type="match status" value="1"/>
</dbReference>
<keyword evidence="4" id="KW-1185">Reference proteome</keyword>
<dbReference type="AlphaFoldDB" id="Q82VH7"/>
<dbReference type="PANTHER" id="PTHR30203:SF32">
    <property type="entry name" value="CATION EFFLUX SYSTEM PROTEIN CUSC"/>
    <property type="match status" value="1"/>
</dbReference>
<proteinExistence type="inferred from homology"/>
<protein>
    <submittedName>
        <fullName evidence="3">Outer membrane efflux protein</fullName>
    </submittedName>
</protein>
<dbReference type="InterPro" id="IPR010131">
    <property type="entry name" value="MdtP/NodT-like"/>
</dbReference>
<dbReference type="HOGENOM" id="CLU_012817_13_3_4"/>
<evidence type="ECO:0000313" key="4">
    <source>
        <dbReference type="Proteomes" id="UP000001416"/>
    </source>
</evidence>
<sequence length="470" mass="51916">MKNSSFSKPATKSAVSALVLLLSGCSLIPEYSRPPAPLPASYTADDTNAMDAAPESWQQYFTDPVLQNLINIALEQNRDLRIAALRIEEARAQYDIQRSAKLPTIDATGSYDRSRLIFAKGETFDVDMYRVGIGISNFEIDFFGRIKSLSEAVLEDYLATREAQQTARTSLIAEVAAAYVDERALSERQLLAEKTLAAREASYTRIRRRFDAGIDTAIDLKAAKMQMESARASVSALDREHTRAINTLLLLMGDQSVTLPGGIAALDTLAFSPIPAGLPSDLLERRPDIRAAEHKLKAANANIGAARAALFPRLQLTTNIGLVNEHFTKLLSNGINAWAFTPQIIFPIFTHKRNQANLNVSRARMEIAVAEYEKAIQTAFREVADTLLAREQIEKQINAQSNATDADRERLKLVTRRYEKGVANYLELLDAQRSLFDSEQALVQLRQLSLSNAINLFKALGGEWSGAGIN</sequence>
<gene>
    <name evidence="3" type="ordered locus">NE1111</name>
</gene>
<dbReference type="OrthoDB" id="9770517at2"/>
<dbReference type="GO" id="GO:0005886">
    <property type="term" value="C:plasma membrane"/>
    <property type="evidence" value="ECO:0007669"/>
    <property type="project" value="UniProtKB-SubCell"/>
</dbReference>
<keyword evidence="2" id="KW-0449">Lipoprotein</keyword>
<dbReference type="Pfam" id="PF02321">
    <property type="entry name" value="OEP"/>
    <property type="match status" value="2"/>
</dbReference>
<accession>Q82VH7</accession>
<name>Q82VH7_NITEU</name>
<keyword evidence="2" id="KW-1134">Transmembrane beta strand</keyword>
<dbReference type="NCBIfam" id="TIGR01845">
    <property type="entry name" value="outer_NodT"/>
    <property type="match status" value="1"/>
</dbReference>
<comment type="subcellular location">
    <subcellularLocation>
        <location evidence="2">Cell membrane</location>
        <topology evidence="2">Lipid-anchor</topology>
    </subcellularLocation>
</comment>
<dbReference type="SUPFAM" id="SSF56954">
    <property type="entry name" value="Outer membrane efflux proteins (OEP)"/>
    <property type="match status" value="1"/>
</dbReference>
<comment type="similarity">
    <text evidence="1 2">Belongs to the outer membrane factor (OMF) (TC 1.B.17) family.</text>
</comment>
<dbReference type="PANTHER" id="PTHR30203">
    <property type="entry name" value="OUTER MEMBRANE CATION EFFLUX PROTEIN"/>
    <property type="match status" value="1"/>
</dbReference>
<evidence type="ECO:0000256" key="2">
    <source>
        <dbReference type="RuleBase" id="RU362097"/>
    </source>
</evidence>
<dbReference type="PROSITE" id="PS51257">
    <property type="entry name" value="PROKAR_LIPOPROTEIN"/>
    <property type="match status" value="1"/>
</dbReference>
<evidence type="ECO:0000313" key="3">
    <source>
        <dbReference type="EMBL" id="CAD85022.1"/>
    </source>
</evidence>
<keyword evidence="2" id="KW-0732">Signal</keyword>
<evidence type="ECO:0000256" key="1">
    <source>
        <dbReference type="ARBA" id="ARBA00007613"/>
    </source>
</evidence>
<dbReference type="InterPro" id="IPR003423">
    <property type="entry name" value="OMP_efflux"/>
</dbReference>
<dbReference type="GeneID" id="87104293"/>
<feature type="chain" id="PRO_5001442642" evidence="2">
    <location>
        <begin position="29"/>
        <end position="470"/>
    </location>
</feature>
<dbReference type="RefSeq" id="WP_011111704.1">
    <property type="nucleotide sequence ID" value="NC_004757.1"/>
</dbReference>
<dbReference type="GO" id="GO:0015562">
    <property type="term" value="F:efflux transmembrane transporter activity"/>
    <property type="evidence" value="ECO:0007669"/>
    <property type="project" value="InterPro"/>
</dbReference>
<dbReference type="eggNOG" id="COG1538">
    <property type="taxonomic scope" value="Bacteria"/>
</dbReference>
<keyword evidence="2" id="KW-0472">Membrane</keyword>
<feature type="signal peptide" evidence="2">
    <location>
        <begin position="1"/>
        <end position="28"/>
    </location>
</feature>
<reference evidence="3 4" key="1">
    <citation type="journal article" date="2003" name="J. Bacteriol.">
        <title>Complete genome sequence of the ammonia-oxidizing bacterium and obligate chemolithoautotroph Nitrosomonas europaea.</title>
        <authorList>
            <person name="Chain P."/>
            <person name="Lamerdin J."/>
            <person name="Larimer F."/>
            <person name="Regala W."/>
            <person name="Land M."/>
            <person name="Hauser L."/>
            <person name="Hooper A."/>
            <person name="Klotz M."/>
            <person name="Norton J."/>
            <person name="Sayavedra-Soto L."/>
            <person name="Arciero D."/>
            <person name="Hommes N."/>
            <person name="Whittaker M."/>
            <person name="Arp D."/>
        </authorList>
    </citation>
    <scope>NUCLEOTIDE SEQUENCE [LARGE SCALE GENOMIC DNA]</scope>
    <source>
        <strain evidence="4">ATCC 19718 / CIP 103999 / KCTC 2705 / NBRC 14298</strain>
    </source>
</reference>